<keyword evidence="3" id="KW-0732">Signal</keyword>
<dbReference type="Pfam" id="PF00497">
    <property type="entry name" value="SBP_bac_3"/>
    <property type="match status" value="1"/>
</dbReference>
<gene>
    <name evidence="5" type="ORF">ACFPCS_04395</name>
</gene>
<keyword evidence="2" id="KW-0812">Transmembrane</keyword>
<proteinExistence type="predicted"/>
<dbReference type="Gene3D" id="3.40.190.10">
    <property type="entry name" value="Periplasmic binding protein-like II"/>
    <property type="match status" value="1"/>
</dbReference>
<feature type="signal peptide" evidence="3">
    <location>
        <begin position="1"/>
        <end position="21"/>
    </location>
</feature>
<keyword evidence="2" id="KW-0472">Membrane</keyword>
<keyword evidence="2" id="KW-1133">Transmembrane helix</keyword>
<organism evidence="5 6">
    <name type="scientific">Kocuria oceani</name>
    <dbReference type="NCBI Taxonomy" id="988827"/>
    <lineage>
        <taxon>Bacteria</taxon>
        <taxon>Bacillati</taxon>
        <taxon>Actinomycetota</taxon>
        <taxon>Actinomycetes</taxon>
        <taxon>Micrococcales</taxon>
        <taxon>Micrococcaceae</taxon>
        <taxon>Kocuria</taxon>
    </lineage>
</organism>
<keyword evidence="6" id="KW-1185">Reference proteome</keyword>
<evidence type="ECO:0000313" key="6">
    <source>
        <dbReference type="Proteomes" id="UP001595797"/>
    </source>
</evidence>
<dbReference type="RefSeq" id="WP_277549636.1">
    <property type="nucleotide sequence ID" value="NZ_JARAMH010000001.1"/>
</dbReference>
<comment type="caution">
    <text evidence="5">The sequence shown here is derived from an EMBL/GenBank/DDBJ whole genome shotgun (WGS) entry which is preliminary data.</text>
</comment>
<dbReference type="InterPro" id="IPR001638">
    <property type="entry name" value="Solute-binding_3/MltF_N"/>
</dbReference>
<protein>
    <submittedName>
        <fullName evidence="5">Transporter substrate-binding domain-containing protein</fullName>
    </submittedName>
</protein>
<dbReference type="Proteomes" id="UP001595797">
    <property type="component" value="Unassembled WGS sequence"/>
</dbReference>
<evidence type="ECO:0000256" key="2">
    <source>
        <dbReference type="SAM" id="Phobius"/>
    </source>
</evidence>
<reference evidence="6" key="1">
    <citation type="journal article" date="2019" name="Int. J. Syst. Evol. Microbiol.">
        <title>The Global Catalogue of Microorganisms (GCM) 10K type strain sequencing project: providing services to taxonomists for standard genome sequencing and annotation.</title>
        <authorList>
            <consortium name="The Broad Institute Genomics Platform"/>
            <consortium name="The Broad Institute Genome Sequencing Center for Infectious Disease"/>
            <person name="Wu L."/>
            <person name="Ma J."/>
        </authorList>
    </citation>
    <scope>NUCLEOTIDE SEQUENCE [LARGE SCALE GENOMIC DNA]</scope>
    <source>
        <strain evidence="6">CGMCC 4.6946</strain>
    </source>
</reference>
<sequence length="231" mass="24312">MSSSSAAAHAWALAACTASLASSEVIGHVEGSSCQGFPPSSGSSAPTTGGGATRGGSVRDNPPERVYRHGMSLIIRKLIIGLGVVLVLVATGCAASYPADPHKTLERVTGSVLRVGISHNEPFVSVAGPAPSGREVALVEDYASTLDAEVEWTADGEEELVDQLEHGDLDMVIGGLTDRTPWKQKVGLTRPYTQTVDEFGQTEKHVMAVRKGENAFLLDLDEFLQTRGGQQ</sequence>
<feature type="region of interest" description="Disordered" evidence="1">
    <location>
        <begin position="33"/>
        <end position="63"/>
    </location>
</feature>
<feature type="chain" id="PRO_5046989399" evidence="3">
    <location>
        <begin position="22"/>
        <end position="231"/>
    </location>
</feature>
<feature type="compositionally biased region" description="Low complexity" evidence="1">
    <location>
        <begin position="38"/>
        <end position="47"/>
    </location>
</feature>
<evidence type="ECO:0000259" key="4">
    <source>
        <dbReference type="Pfam" id="PF00497"/>
    </source>
</evidence>
<evidence type="ECO:0000256" key="3">
    <source>
        <dbReference type="SAM" id="SignalP"/>
    </source>
</evidence>
<feature type="transmembrane region" description="Helical" evidence="2">
    <location>
        <begin position="78"/>
        <end position="97"/>
    </location>
</feature>
<feature type="domain" description="Solute-binding protein family 3/N-terminal" evidence="4">
    <location>
        <begin position="113"/>
        <end position="225"/>
    </location>
</feature>
<accession>A0ABV9TGX0</accession>
<evidence type="ECO:0000256" key="1">
    <source>
        <dbReference type="SAM" id="MobiDB-lite"/>
    </source>
</evidence>
<dbReference type="EMBL" id="JBHSIW010000007">
    <property type="protein sequence ID" value="MFC4902803.1"/>
    <property type="molecule type" value="Genomic_DNA"/>
</dbReference>
<name>A0ABV9TGX0_9MICC</name>
<evidence type="ECO:0000313" key="5">
    <source>
        <dbReference type="EMBL" id="MFC4902803.1"/>
    </source>
</evidence>
<dbReference type="SUPFAM" id="SSF53850">
    <property type="entry name" value="Periplasmic binding protein-like II"/>
    <property type="match status" value="1"/>
</dbReference>